<dbReference type="Gene3D" id="1.20.120.530">
    <property type="entry name" value="GntR ligand-binding domain-like"/>
    <property type="match status" value="1"/>
</dbReference>
<dbReference type="PRINTS" id="PR00035">
    <property type="entry name" value="HTHGNTR"/>
</dbReference>
<keyword evidence="7" id="KW-1185">Reference proteome</keyword>
<dbReference type="Gene3D" id="1.10.10.10">
    <property type="entry name" value="Winged helix-like DNA-binding domain superfamily/Winged helix DNA-binding domain"/>
    <property type="match status" value="1"/>
</dbReference>
<dbReference type="PANTHER" id="PTHR43537">
    <property type="entry name" value="TRANSCRIPTIONAL REGULATOR, GNTR FAMILY"/>
    <property type="match status" value="1"/>
</dbReference>
<dbReference type="InterPro" id="IPR008920">
    <property type="entry name" value="TF_FadR/GntR_C"/>
</dbReference>
<feature type="compositionally biased region" description="Polar residues" evidence="4">
    <location>
        <begin position="1"/>
        <end position="23"/>
    </location>
</feature>
<dbReference type="PANTHER" id="PTHR43537:SF44">
    <property type="entry name" value="GNTR FAMILY REGULATORY PROTEIN"/>
    <property type="match status" value="1"/>
</dbReference>
<dbReference type="SMART" id="SM00345">
    <property type="entry name" value="HTH_GNTR"/>
    <property type="match status" value="1"/>
</dbReference>
<dbReference type="CDD" id="cd07377">
    <property type="entry name" value="WHTH_GntR"/>
    <property type="match status" value="1"/>
</dbReference>
<organism evidence="6 7">
    <name type="scientific">Pseudomonas asplenii</name>
    <dbReference type="NCBI Taxonomy" id="53407"/>
    <lineage>
        <taxon>Bacteria</taxon>
        <taxon>Pseudomonadati</taxon>
        <taxon>Pseudomonadota</taxon>
        <taxon>Gammaproteobacteria</taxon>
        <taxon>Pseudomonadales</taxon>
        <taxon>Pseudomonadaceae</taxon>
        <taxon>Pseudomonas</taxon>
    </lineage>
</organism>
<dbReference type="GO" id="GO:0003700">
    <property type="term" value="F:DNA-binding transcription factor activity"/>
    <property type="evidence" value="ECO:0007669"/>
    <property type="project" value="InterPro"/>
</dbReference>
<evidence type="ECO:0000256" key="3">
    <source>
        <dbReference type="ARBA" id="ARBA00023163"/>
    </source>
</evidence>
<evidence type="ECO:0000256" key="2">
    <source>
        <dbReference type="ARBA" id="ARBA00023125"/>
    </source>
</evidence>
<keyword evidence="2" id="KW-0238">DNA-binding</keyword>
<dbReference type="GO" id="GO:0003677">
    <property type="term" value="F:DNA binding"/>
    <property type="evidence" value="ECO:0007669"/>
    <property type="project" value="UniProtKB-KW"/>
</dbReference>
<dbReference type="SUPFAM" id="SSF46785">
    <property type="entry name" value="Winged helix' DNA-binding domain"/>
    <property type="match status" value="1"/>
</dbReference>
<name>A0A1H1U5J7_9PSED</name>
<gene>
    <name evidence="6" type="ORF">SAMN05216598_2371</name>
</gene>
<dbReference type="SUPFAM" id="SSF48008">
    <property type="entry name" value="GntR ligand-binding domain-like"/>
    <property type="match status" value="1"/>
</dbReference>
<protein>
    <submittedName>
        <fullName evidence="6">Transcriptional regulator, GntR family</fullName>
    </submittedName>
</protein>
<evidence type="ECO:0000313" key="6">
    <source>
        <dbReference type="EMBL" id="SDS67623.1"/>
    </source>
</evidence>
<dbReference type="Pfam" id="PF07729">
    <property type="entry name" value="FCD"/>
    <property type="match status" value="1"/>
</dbReference>
<keyword evidence="1" id="KW-0805">Transcription regulation</keyword>
<dbReference type="InterPro" id="IPR036390">
    <property type="entry name" value="WH_DNA-bd_sf"/>
</dbReference>
<dbReference type="Pfam" id="PF00392">
    <property type="entry name" value="GntR"/>
    <property type="match status" value="1"/>
</dbReference>
<dbReference type="InterPro" id="IPR000524">
    <property type="entry name" value="Tscrpt_reg_HTH_GntR"/>
</dbReference>
<dbReference type="InterPro" id="IPR036388">
    <property type="entry name" value="WH-like_DNA-bd_sf"/>
</dbReference>
<sequence>MMQLFHQSNVPVMDQQSSKPTKNTPRKSMHTKIVQELGMQIVSGRFKPEERLPMEATLCEEYQVSRSVLREATRVLSAKGLVYSKPRVGAVVRPRLKWHLLDPDVLAWLMQSTPHSEFFNTLAGVRRILEPEIAAMAATTATDEDIASIEKAYQAMESAQTHEKLLQADLDFHRAIADATRNDLLAYMCNMLSLPLRESISITNRRPDIQGLSLPRHKAILTAIRNRDALGARHASLVQLDDTRVALDTVMNILTPL</sequence>
<keyword evidence="3" id="KW-0804">Transcription</keyword>
<dbReference type="Proteomes" id="UP000199524">
    <property type="component" value="Chromosome I"/>
</dbReference>
<evidence type="ECO:0000313" key="7">
    <source>
        <dbReference type="Proteomes" id="UP000199524"/>
    </source>
</evidence>
<reference evidence="7" key="1">
    <citation type="submission" date="2016-10" db="EMBL/GenBank/DDBJ databases">
        <authorList>
            <person name="Varghese N."/>
            <person name="Submissions S."/>
        </authorList>
    </citation>
    <scope>NUCLEOTIDE SEQUENCE [LARGE SCALE GENOMIC DNA]</scope>
    <source>
        <strain evidence="7">ATCC 23835</strain>
    </source>
</reference>
<feature type="region of interest" description="Disordered" evidence="4">
    <location>
        <begin position="1"/>
        <end position="28"/>
    </location>
</feature>
<evidence type="ECO:0000256" key="4">
    <source>
        <dbReference type="SAM" id="MobiDB-lite"/>
    </source>
</evidence>
<dbReference type="InterPro" id="IPR011711">
    <property type="entry name" value="GntR_C"/>
</dbReference>
<dbReference type="EMBL" id="LT629777">
    <property type="protein sequence ID" value="SDS67623.1"/>
    <property type="molecule type" value="Genomic_DNA"/>
</dbReference>
<evidence type="ECO:0000256" key="1">
    <source>
        <dbReference type="ARBA" id="ARBA00023015"/>
    </source>
</evidence>
<evidence type="ECO:0000259" key="5">
    <source>
        <dbReference type="PROSITE" id="PS50949"/>
    </source>
</evidence>
<dbReference type="AlphaFoldDB" id="A0A1H1U5J7"/>
<feature type="domain" description="HTH gntR-type" evidence="5">
    <location>
        <begin position="27"/>
        <end position="95"/>
    </location>
</feature>
<dbReference type="SMART" id="SM00895">
    <property type="entry name" value="FCD"/>
    <property type="match status" value="1"/>
</dbReference>
<proteinExistence type="predicted"/>
<dbReference type="PROSITE" id="PS50949">
    <property type="entry name" value="HTH_GNTR"/>
    <property type="match status" value="1"/>
</dbReference>
<accession>A0A1H1U5J7</accession>